<dbReference type="EMBL" id="CAJNIZ010008980">
    <property type="protein sequence ID" value="CAE7274637.1"/>
    <property type="molecule type" value="Genomic_DNA"/>
</dbReference>
<protein>
    <submittedName>
        <fullName evidence="1">Uncharacterized protein</fullName>
    </submittedName>
</protein>
<evidence type="ECO:0000313" key="2">
    <source>
        <dbReference type="Proteomes" id="UP000649617"/>
    </source>
</evidence>
<comment type="caution">
    <text evidence="1">The sequence shown here is derived from an EMBL/GenBank/DDBJ whole genome shotgun (WGS) entry which is preliminary data.</text>
</comment>
<dbReference type="AlphaFoldDB" id="A0A812MQR7"/>
<organism evidence="1 2">
    <name type="scientific">Symbiodinium pilosum</name>
    <name type="common">Dinoflagellate</name>
    <dbReference type="NCBI Taxonomy" id="2952"/>
    <lineage>
        <taxon>Eukaryota</taxon>
        <taxon>Sar</taxon>
        <taxon>Alveolata</taxon>
        <taxon>Dinophyceae</taxon>
        <taxon>Suessiales</taxon>
        <taxon>Symbiodiniaceae</taxon>
        <taxon>Symbiodinium</taxon>
    </lineage>
</organism>
<accession>A0A812MQR7</accession>
<keyword evidence="2" id="KW-1185">Reference proteome</keyword>
<name>A0A812MQR7_SYMPI</name>
<dbReference type="OrthoDB" id="427480at2759"/>
<reference evidence="1" key="1">
    <citation type="submission" date="2021-02" db="EMBL/GenBank/DDBJ databases">
        <authorList>
            <person name="Dougan E. K."/>
            <person name="Rhodes N."/>
            <person name="Thang M."/>
            <person name="Chan C."/>
        </authorList>
    </citation>
    <scope>NUCLEOTIDE SEQUENCE</scope>
</reference>
<feature type="non-terminal residue" evidence="1">
    <location>
        <position position="73"/>
    </location>
</feature>
<feature type="non-terminal residue" evidence="1">
    <location>
        <position position="1"/>
    </location>
</feature>
<gene>
    <name evidence="1" type="ORF">SPIL2461_LOCUS6102</name>
</gene>
<sequence>ELSLDFRIKLAQLMIALARRDEKEVVRLDKEMGSRTQNSKADVRYRVLTFWLDRDTDDVTQGQSFHDFLAWGE</sequence>
<proteinExistence type="predicted"/>
<evidence type="ECO:0000313" key="1">
    <source>
        <dbReference type="EMBL" id="CAE7274637.1"/>
    </source>
</evidence>
<dbReference type="Proteomes" id="UP000649617">
    <property type="component" value="Unassembled WGS sequence"/>
</dbReference>